<dbReference type="InterPro" id="IPR012166">
    <property type="entry name" value="Uncharacterised_RocB"/>
</dbReference>
<dbReference type="InterPro" id="IPR002933">
    <property type="entry name" value="Peptidase_M20"/>
</dbReference>
<dbReference type="PANTHER" id="PTHR43808:SF27">
    <property type="entry name" value="PROTEIN ROCB"/>
    <property type="match status" value="1"/>
</dbReference>
<keyword evidence="1" id="KW-0378">Hydrolase</keyword>
<protein>
    <submittedName>
        <fullName evidence="3">Arginine utilization protein RocB</fullName>
    </submittedName>
</protein>
<reference evidence="3 4" key="1">
    <citation type="submission" date="2016-11" db="EMBL/GenBank/DDBJ databases">
        <authorList>
            <person name="Jaros S."/>
            <person name="Januszkiewicz K."/>
            <person name="Wedrychowicz H."/>
        </authorList>
    </citation>
    <scope>NUCLEOTIDE SEQUENCE [LARGE SCALE GENOMIC DNA]</scope>
    <source>
        <strain evidence="3 4">DSM 17477</strain>
    </source>
</reference>
<dbReference type="EMBL" id="FQZL01000005">
    <property type="protein sequence ID" value="SHI51113.1"/>
    <property type="molecule type" value="Genomic_DNA"/>
</dbReference>
<dbReference type="PANTHER" id="PTHR43808">
    <property type="entry name" value="ACETYLORNITHINE DEACETYLASE"/>
    <property type="match status" value="1"/>
</dbReference>
<dbReference type="InterPro" id="IPR050072">
    <property type="entry name" value="Peptidase_M20A"/>
</dbReference>
<proteinExistence type="predicted"/>
<sequence>MGNIRDEIGRTLKGYVALDSITNTYRENSIDGFLKEYFESMEYFKENPDDFGSEKIPGDIHNRSVNWALLRGKGKRTVVFIHHSDVVNVENYNEYKDYAFEPDKLGEALEISSDSLDSEAVDDLQSGNWLFGRGTADMKGGGAIQLSLMKEISKDEDRIGNIIVLAVPDEENLSAGMRHGVKILRRLKEKHGLDYKLMINSEPHQRVDYTKGMISQGSIAKMNFFVYVKGILTHAGKVLEGINPSGIMSRIVARTELNLDFVDEIEGEMSIPPTWVHVKDSKEVYDISTPESSIGYMNVLNFSTSPEEILKKLMAVCVEESDEYMKKYNDARDIFMEKTNRKTIGDKWPVHVVTFNELLDLLKEKGDEYYRKYDEFEKKIIDDLRFNKTSFVNANYELVEYIIKLINRQEMFIVAGMTMPLYPGVSNLFQEDVPDYLEMINRFTTREWKQEYMNRYYFTGISDLSYSSLNYDMESTLSQMENMPLWGKYYDIPFEDIKEIQMPCINIGPWGKDFHKISERVYREDLYERTPRIIEHVLEHVLKEETIQLNMKHQ</sequence>
<keyword evidence="2" id="KW-0862">Zinc</keyword>
<organism evidence="3 4">
    <name type="scientific">Dethiosulfatibacter aminovorans DSM 17477</name>
    <dbReference type="NCBI Taxonomy" id="1121476"/>
    <lineage>
        <taxon>Bacteria</taxon>
        <taxon>Bacillati</taxon>
        <taxon>Bacillota</taxon>
        <taxon>Tissierellia</taxon>
        <taxon>Dethiosulfatibacter</taxon>
    </lineage>
</organism>
<evidence type="ECO:0000256" key="2">
    <source>
        <dbReference type="ARBA" id="ARBA00022833"/>
    </source>
</evidence>
<evidence type="ECO:0000313" key="3">
    <source>
        <dbReference type="EMBL" id="SHI51113.1"/>
    </source>
</evidence>
<dbReference type="AlphaFoldDB" id="A0A1M6BR99"/>
<dbReference type="Pfam" id="PF01546">
    <property type="entry name" value="Peptidase_M20"/>
    <property type="match status" value="1"/>
</dbReference>
<dbReference type="GO" id="GO:0016787">
    <property type="term" value="F:hydrolase activity"/>
    <property type="evidence" value="ECO:0007669"/>
    <property type="project" value="UniProtKB-KW"/>
</dbReference>
<keyword evidence="4" id="KW-1185">Reference proteome</keyword>
<dbReference type="PROSITE" id="PS00759">
    <property type="entry name" value="ARGE_DAPE_CPG2_2"/>
    <property type="match status" value="1"/>
</dbReference>
<dbReference type="SUPFAM" id="SSF53187">
    <property type="entry name" value="Zn-dependent exopeptidases"/>
    <property type="match status" value="1"/>
</dbReference>
<dbReference type="Gene3D" id="3.40.630.10">
    <property type="entry name" value="Zn peptidases"/>
    <property type="match status" value="1"/>
</dbReference>
<dbReference type="InterPro" id="IPR001261">
    <property type="entry name" value="ArgE/DapE_CS"/>
</dbReference>
<name>A0A1M6BR99_9FIRM</name>
<dbReference type="STRING" id="1121476.SAMN02745751_00441"/>
<dbReference type="RefSeq" id="WP_073046463.1">
    <property type="nucleotide sequence ID" value="NZ_FQZL01000005.1"/>
</dbReference>
<evidence type="ECO:0000313" key="4">
    <source>
        <dbReference type="Proteomes" id="UP000184052"/>
    </source>
</evidence>
<gene>
    <name evidence="3" type="ORF">SAMN02745751_00441</name>
</gene>
<accession>A0A1M6BR99</accession>
<dbReference type="Proteomes" id="UP000184052">
    <property type="component" value="Unassembled WGS sequence"/>
</dbReference>
<dbReference type="PIRSF" id="PIRSF010386">
    <property type="entry name" value="RocB"/>
    <property type="match status" value="1"/>
</dbReference>
<evidence type="ECO:0000256" key="1">
    <source>
        <dbReference type="ARBA" id="ARBA00022801"/>
    </source>
</evidence>